<sequence>MSAFTPAHPAAMPASDDLLEVLFNVSMTGVIFFQPVFAADGVEIVDFTYVRLNAAAQQMLQLPERPEQSFLDLYPDAPPTGVFDFYCQAFRSREGQPHQLNYPHDGLDAYFYLAARRSGALLVVSFTDTNNQPRPAVEEALRQAQAREQAARAEAEARQRERRAVFEQAPLALALLQGPTHVVEFANERMARIWDRPQRFTQLGTIERQALQRVEQA</sequence>
<dbReference type="RefSeq" id="WP_157569772.1">
    <property type="nucleotide sequence ID" value="NZ_WQKZ01000009.1"/>
</dbReference>
<protein>
    <submittedName>
        <fullName evidence="3">PAS domain-containing protein</fullName>
    </submittedName>
</protein>
<accession>A0A7K1TKW8</accession>
<comment type="caution">
    <text evidence="3">The sequence shown here is derived from an EMBL/GenBank/DDBJ whole genome shotgun (WGS) entry which is preliminary data.</text>
</comment>
<dbReference type="AlphaFoldDB" id="A0A7K1TKW8"/>
<feature type="domain" description="PAS" evidence="2">
    <location>
        <begin position="163"/>
        <end position="195"/>
    </location>
</feature>
<evidence type="ECO:0000313" key="3">
    <source>
        <dbReference type="EMBL" id="MVN79068.1"/>
    </source>
</evidence>
<organism evidence="3 4">
    <name type="scientific">Hymenobacter ginkgonis</name>
    <dbReference type="NCBI Taxonomy" id="2682976"/>
    <lineage>
        <taxon>Bacteria</taxon>
        <taxon>Pseudomonadati</taxon>
        <taxon>Bacteroidota</taxon>
        <taxon>Cytophagia</taxon>
        <taxon>Cytophagales</taxon>
        <taxon>Hymenobacteraceae</taxon>
        <taxon>Hymenobacter</taxon>
    </lineage>
</organism>
<reference evidence="3 4" key="1">
    <citation type="submission" date="2019-12" db="EMBL/GenBank/DDBJ databases">
        <title>Hymenobacter sp. HMF4947 Genome sequencing and assembly.</title>
        <authorList>
            <person name="Kang H."/>
            <person name="Cha I."/>
            <person name="Kim H."/>
            <person name="Joh K."/>
        </authorList>
    </citation>
    <scope>NUCLEOTIDE SEQUENCE [LARGE SCALE GENOMIC DNA]</scope>
    <source>
        <strain evidence="3 4">HMF4947</strain>
    </source>
</reference>
<dbReference type="Proteomes" id="UP000441336">
    <property type="component" value="Unassembled WGS sequence"/>
</dbReference>
<name>A0A7K1TKW8_9BACT</name>
<dbReference type="Pfam" id="PF13188">
    <property type="entry name" value="PAS_8"/>
    <property type="match status" value="1"/>
</dbReference>
<keyword evidence="4" id="KW-1185">Reference proteome</keyword>
<evidence type="ECO:0000313" key="4">
    <source>
        <dbReference type="Proteomes" id="UP000441336"/>
    </source>
</evidence>
<evidence type="ECO:0000256" key="1">
    <source>
        <dbReference type="SAM" id="Coils"/>
    </source>
</evidence>
<dbReference type="Gene3D" id="3.30.450.20">
    <property type="entry name" value="PAS domain"/>
    <property type="match status" value="1"/>
</dbReference>
<dbReference type="EMBL" id="WQKZ01000009">
    <property type="protein sequence ID" value="MVN79068.1"/>
    <property type="molecule type" value="Genomic_DNA"/>
</dbReference>
<proteinExistence type="predicted"/>
<evidence type="ECO:0000259" key="2">
    <source>
        <dbReference type="Pfam" id="PF13188"/>
    </source>
</evidence>
<feature type="coiled-coil region" evidence="1">
    <location>
        <begin position="136"/>
        <end position="163"/>
    </location>
</feature>
<gene>
    <name evidence="3" type="ORF">GO988_22280</name>
</gene>
<dbReference type="InterPro" id="IPR000014">
    <property type="entry name" value="PAS"/>
</dbReference>
<keyword evidence="1" id="KW-0175">Coiled coil</keyword>